<feature type="domain" description="Glycosyl transferase family 1" evidence="1">
    <location>
        <begin position="224"/>
        <end position="389"/>
    </location>
</feature>
<dbReference type="PANTHER" id="PTHR45947">
    <property type="entry name" value="SULFOQUINOVOSYL TRANSFERASE SQD2"/>
    <property type="match status" value="1"/>
</dbReference>
<proteinExistence type="predicted"/>
<dbReference type="PANTHER" id="PTHR45947:SF3">
    <property type="entry name" value="SULFOQUINOVOSYL TRANSFERASE SQD2"/>
    <property type="match status" value="1"/>
</dbReference>
<evidence type="ECO:0000259" key="2">
    <source>
        <dbReference type="Pfam" id="PF13439"/>
    </source>
</evidence>
<accession>A0A8J7M240</accession>
<dbReference type="SUPFAM" id="SSF53756">
    <property type="entry name" value="UDP-Glycosyltransferase/glycogen phosphorylase"/>
    <property type="match status" value="1"/>
</dbReference>
<name>A0A8J7M240_9BACT</name>
<evidence type="ECO:0000259" key="1">
    <source>
        <dbReference type="Pfam" id="PF00534"/>
    </source>
</evidence>
<comment type="caution">
    <text evidence="3">The sequence shown here is derived from an EMBL/GenBank/DDBJ whole genome shotgun (WGS) entry which is preliminary data.</text>
</comment>
<dbReference type="RefSeq" id="WP_199386238.1">
    <property type="nucleotide sequence ID" value="NZ_JAEMHM010000022.1"/>
</dbReference>
<dbReference type="Pfam" id="PF00534">
    <property type="entry name" value="Glycos_transf_1"/>
    <property type="match status" value="1"/>
</dbReference>
<dbReference type="Pfam" id="PF13439">
    <property type="entry name" value="Glyco_transf_4"/>
    <property type="match status" value="1"/>
</dbReference>
<evidence type="ECO:0000313" key="3">
    <source>
        <dbReference type="EMBL" id="MBJ6727309.1"/>
    </source>
</evidence>
<organism evidence="3 4">
    <name type="scientific">Geomesophilobacter sediminis</name>
    <dbReference type="NCBI Taxonomy" id="2798584"/>
    <lineage>
        <taxon>Bacteria</taxon>
        <taxon>Pseudomonadati</taxon>
        <taxon>Thermodesulfobacteriota</taxon>
        <taxon>Desulfuromonadia</taxon>
        <taxon>Geobacterales</taxon>
        <taxon>Geobacteraceae</taxon>
        <taxon>Geomesophilobacter</taxon>
    </lineage>
</organism>
<keyword evidence="4" id="KW-1185">Reference proteome</keyword>
<dbReference type="Proteomes" id="UP000636888">
    <property type="component" value="Unassembled WGS sequence"/>
</dbReference>
<dbReference type="CDD" id="cd03825">
    <property type="entry name" value="GT4_WcaC-like"/>
    <property type="match status" value="1"/>
</dbReference>
<dbReference type="EMBL" id="JAEMHM010000022">
    <property type="protein sequence ID" value="MBJ6727309.1"/>
    <property type="molecule type" value="Genomic_DNA"/>
</dbReference>
<evidence type="ECO:0000313" key="4">
    <source>
        <dbReference type="Proteomes" id="UP000636888"/>
    </source>
</evidence>
<reference evidence="3" key="1">
    <citation type="submission" date="2020-12" db="EMBL/GenBank/DDBJ databases">
        <title>Geomonas sp. Red875, isolated from river sediment.</title>
        <authorList>
            <person name="Xu Z."/>
            <person name="Zhang Z."/>
            <person name="Masuda Y."/>
            <person name="Itoh H."/>
            <person name="Senoo K."/>
        </authorList>
    </citation>
    <scope>NUCLEOTIDE SEQUENCE</scope>
    <source>
        <strain evidence="3">Red875</strain>
    </source>
</reference>
<gene>
    <name evidence="3" type="ORF">JFN93_21565</name>
</gene>
<protein>
    <submittedName>
        <fullName evidence="3">Glycosyltransferase family 4 protein</fullName>
    </submittedName>
</protein>
<feature type="domain" description="Glycosyltransferase subfamily 4-like N-terminal" evidence="2">
    <location>
        <begin position="13"/>
        <end position="216"/>
    </location>
</feature>
<dbReference type="InterPro" id="IPR050194">
    <property type="entry name" value="Glycosyltransferase_grp1"/>
</dbReference>
<dbReference type="InterPro" id="IPR028098">
    <property type="entry name" value="Glyco_trans_4-like_N"/>
</dbReference>
<dbReference type="Gene3D" id="3.40.50.2000">
    <property type="entry name" value="Glycogen Phosphorylase B"/>
    <property type="match status" value="2"/>
</dbReference>
<dbReference type="AlphaFoldDB" id="A0A8J7M240"/>
<dbReference type="GO" id="GO:0016757">
    <property type="term" value="F:glycosyltransferase activity"/>
    <property type="evidence" value="ECO:0007669"/>
    <property type="project" value="InterPro"/>
</dbReference>
<dbReference type="InterPro" id="IPR001296">
    <property type="entry name" value="Glyco_trans_1"/>
</dbReference>
<sequence>MKVLYLNGADNEGGAAKAALRLLHGMRAQGVDGALYVQRKFGTDPAVVGPANRLARAFGFARPTIEQAILGIRPAKLRGPFCAAYLPDRLLPQIERFAPDLVHLHWVARMMRIETLSRIRRPIVWTMHDSWPFTGGCYLPGECTRYADACGACPVLCSRQPDDLSAAVLRRKKAAWNGLDLTLVAPSRWMAERARLSSLFRDAPVEVIPNGIDVERYRPVPQEQARRELSLPQDKMLVLFGAKGVTSDANKGFHLLTQALQQLAAAAPAAAMEVVVFGGAPGEPRPDLGIPAHYVGWQNEDAALARLYAAADVFVLPSLQENLPFTVMEAMACGTPCVAFDQGGVPDLIDHRVNGYLARAHDPADLAAGIGWVLADPQRRRQLGERARQKVLATFSLPTMTQRYRALYQRLLSRRQG</sequence>